<dbReference type="Gene3D" id="2.60.40.10">
    <property type="entry name" value="Immunoglobulins"/>
    <property type="match status" value="1"/>
</dbReference>
<dbReference type="InterPro" id="IPR013783">
    <property type="entry name" value="Ig-like_fold"/>
</dbReference>
<evidence type="ECO:0000256" key="4">
    <source>
        <dbReference type="ARBA" id="ARBA00022989"/>
    </source>
</evidence>
<sequence>MGRPFLTEFDQPRPEYLMCKSCQTPIALPEDFHCFYPVNVSYFCVFSQFLLHDLQIFICQLFLRDSILGLNAEFMIDMYFVSENFNSWRRCVYIFACNLINASLISMGFACAQGQEEGVEGLVFNDRKIINVQVDRDVHHWQVGPHTVADANCVRCGDNLGWKYIEIGGGTVIIQKGMVQLRRSPLELTFDGPCTNYGGRHPTSIVLYQEVSTLALLLPSCFSFYSNCHFAIDIPLTSINLYTYTRDKLLNIEPQELKFLFELRKEASCTIRLTNNSRNPVAFKVMTTNPKKYCVRPNIGIVSPRSSCDVKVTMRAPKEIPPNMECKDKFLIKSVVTSPGATVEATRRLFNEKGLLVEECKLRVLYISPSLGQSSNFERPEASSLPNATLQRGNLNDYEVIQRHDRNGIQFGDLFMKGITVVLVGLIFGYLMLPLIWSLIFMIMMLAIKMINKLVSDSVEDWVVKTLLYACIHFFTTLFRRKEKVPERK</sequence>
<keyword evidence="3 6" id="KW-0812">Transmembrane</keyword>
<dbReference type="GO" id="GO:0005886">
    <property type="term" value="C:plasma membrane"/>
    <property type="evidence" value="ECO:0007669"/>
    <property type="project" value="TreeGrafter"/>
</dbReference>
<dbReference type="InterPro" id="IPR000535">
    <property type="entry name" value="MSP_dom"/>
</dbReference>
<evidence type="ECO:0000259" key="7">
    <source>
        <dbReference type="PROSITE" id="PS50202"/>
    </source>
</evidence>
<dbReference type="GO" id="GO:0005789">
    <property type="term" value="C:endoplasmic reticulum membrane"/>
    <property type="evidence" value="ECO:0007669"/>
    <property type="project" value="InterPro"/>
</dbReference>
<dbReference type="GO" id="GO:0061817">
    <property type="term" value="P:endoplasmic reticulum-plasma membrane tethering"/>
    <property type="evidence" value="ECO:0007669"/>
    <property type="project" value="TreeGrafter"/>
</dbReference>
<feature type="domain" description="Yippee" evidence="8">
    <location>
        <begin position="84"/>
        <end position="190"/>
    </location>
</feature>
<comment type="similarity">
    <text evidence="2">Belongs to the VAMP-associated protein (VAP) (TC 9.B.17) family.</text>
</comment>
<evidence type="ECO:0000259" key="8">
    <source>
        <dbReference type="PROSITE" id="PS51792"/>
    </source>
</evidence>
<evidence type="ECO:0000256" key="1">
    <source>
        <dbReference type="ARBA" id="ARBA00004211"/>
    </source>
</evidence>
<evidence type="ECO:0000256" key="3">
    <source>
        <dbReference type="ARBA" id="ARBA00022692"/>
    </source>
</evidence>
<evidence type="ECO:0000256" key="2">
    <source>
        <dbReference type="ARBA" id="ARBA00008932"/>
    </source>
</evidence>
<dbReference type="Pfam" id="PF00635">
    <property type="entry name" value="Motile_Sperm"/>
    <property type="match status" value="1"/>
</dbReference>
<feature type="transmembrane region" description="Helical" evidence="6">
    <location>
        <begin position="421"/>
        <end position="450"/>
    </location>
</feature>
<evidence type="ECO:0000256" key="6">
    <source>
        <dbReference type="SAM" id="Phobius"/>
    </source>
</evidence>
<protein>
    <submittedName>
        <fullName evidence="9">Vesicle-associated protein 1-1</fullName>
    </submittedName>
</protein>
<feature type="domain" description="MSP" evidence="7">
    <location>
        <begin position="249"/>
        <end position="367"/>
    </location>
</feature>
<name>A0AAW2J7B4_9LAMI</name>
<dbReference type="InterPro" id="IPR008962">
    <property type="entry name" value="PapD-like_sf"/>
</dbReference>
<evidence type="ECO:0000313" key="9">
    <source>
        <dbReference type="EMBL" id="KAL0290002.1"/>
    </source>
</evidence>
<dbReference type="PANTHER" id="PTHR10809">
    <property type="entry name" value="VESICLE-ASSOCIATED MEMBRANE PROTEIN-ASSOCIATED PROTEIN"/>
    <property type="match status" value="1"/>
</dbReference>
<keyword evidence="5 6" id="KW-0472">Membrane</keyword>
<organism evidence="9">
    <name type="scientific">Sesamum calycinum</name>
    <dbReference type="NCBI Taxonomy" id="2727403"/>
    <lineage>
        <taxon>Eukaryota</taxon>
        <taxon>Viridiplantae</taxon>
        <taxon>Streptophyta</taxon>
        <taxon>Embryophyta</taxon>
        <taxon>Tracheophyta</taxon>
        <taxon>Spermatophyta</taxon>
        <taxon>Magnoliopsida</taxon>
        <taxon>eudicotyledons</taxon>
        <taxon>Gunneridae</taxon>
        <taxon>Pentapetalae</taxon>
        <taxon>asterids</taxon>
        <taxon>lamiids</taxon>
        <taxon>Lamiales</taxon>
        <taxon>Pedaliaceae</taxon>
        <taxon>Sesamum</taxon>
    </lineage>
</organism>
<dbReference type="SUPFAM" id="SSF49354">
    <property type="entry name" value="PapD-like"/>
    <property type="match status" value="1"/>
</dbReference>
<proteinExistence type="inferred from homology"/>
<dbReference type="PANTHER" id="PTHR10809:SF6">
    <property type="entry name" value="AT11025P-RELATED"/>
    <property type="match status" value="1"/>
</dbReference>
<dbReference type="FunFam" id="2.60.40.10:FF:000813">
    <property type="entry name" value="Vesicle-associated protein 1-1"/>
    <property type="match status" value="1"/>
</dbReference>
<reference evidence="9" key="2">
    <citation type="journal article" date="2024" name="Plant">
        <title>Genomic evolution and insights into agronomic trait innovations of Sesamum species.</title>
        <authorList>
            <person name="Miao H."/>
            <person name="Wang L."/>
            <person name="Qu L."/>
            <person name="Liu H."/>
            <person name="Sun Y."/>
            <person name="Le M."/>
            <person name="Wang Q."/>
            <person name="Wei S."/>
            <person name="Zheng Y."/>
            <person name="Lin W."/>
            <person name="Duan Y."/>
            <person name="Cao H."/>
            <person name="Xiong S."/>
            <person name="Wang X."/>
            <person name="Wei L."/>
            <person name="Li C."/>
            <person name="Ma Q."/>
            <person name="Ju M."/>
            <person name="Zhao R."/>
            <person name="Li G."/>
            <person name="Mu C."/>
            <person name="Tian Q."/>
            <person name="Mei H."/>
            <person name="Zhang T."/>
            <person name="Gao T."/>
            <person name="Zhang H."/>
        </authorList>
    </citation>
    <scope>NUCLEOTIDE SEQUENCE</scope>
    <source>
        <strain evidence="9">KEN8</strain>
    </source>
</reference>
<comment type="caution">
    <text evidence="9">The sequence shown here is derived from an EMBL/GenBank/DDBJ whole genome shotgun (WGS) entry which is preliminary data.</text>
</comment>
<dbReference type="PROSITE" id="PS51792">
    <property type="entry name" value="YIPPEE"/>
    <property type="match status" value="1"/>
</dbReference>
<dbReference type="GO" id="GO:0090158">
    <property type="term" value="P:endoplasmic reticulum membrane organization"/>
    <property type="evidence" value="ECO:0007669"/>
    <property type="project" value="TreeGrafter"/>
</dbReference>
<dbReference type="InterPro" id="IPR016763">
    <property type="entry name" value="VAP"/>
</dbReference>
<gene>
    <name evidence="9" type="ORF">Scaly_2685800</name>
</gene>
<dbReference type="PROSITE" id="PS50202">
    <property type="entry name" value="MSP"/>
    <property type="match status" value="1"/>
</dbReference>
<dbReference type="InterPro" id="IPR034751">
    <property type="entry name" value="Yippee"/>
</dbReference>
<dbReference type="EMBL" id="JACGWM010001665">
    <property type="protein sequence ID" value="KAL0290002.1"/>
    <property type="molecule type" value="Genomic_DNA"/>
</dbReference>
<evidence type="ECO:0000256" key="5">
    <source>
        <dbReference type="ARBA" id="ARBA00023136"/>
    </source>
</evidence>
<dbReference type="AlphaFoldDB" id="A0AAW2J7B4"/>
<comment type="subcellular location">
    <subcellularLocation>
        <location evidence="1">Membrane</location>
        <topology evidence="1">Single-pass type IV membrane protein</topology>
    </subcellularLocation>
</comment>
<keyword evidence="4 6" id="KW-1133">Transmembrane helix</keyword>
<accession>A0AAW2J7B4</accession>
<reference evidence="9" key="1">
    <citation type="submission" date="2020-06" db="EMBL/GenBank/DDBJ databases">
        <authorList>
            <person name="Li T."/>
            <person name="Hu X."/>
            <person name="Zhang T."/>
            <person name="Song X."/>
            <person name="Zhang H."/>
            <person name="Dai N."/>
            <person name="Sheng W."/>
            <person name="Hou X."/>
            <person name="Wei L."/>
        </authorList>
    </citation>
    <scope>NUCLEOTIDE SEQUENCE</scope>
    <source>
        <strain evidence="9">KEN8</strain>
        <tissue evidence="9">Leaf</tissue>
    </source>
</reference>